<organism evidence="3 4">
    <name type="scientific">Orbilia ellipsospora</name>
    <dbReference type="NCBI Taxonomy" id="2528407"/>
    <lineage>
        <taxon>Eukaryota</taxon>
        <taxon>Fungi</taxon>
        <taxon>Dikarya</taxon>
        <taxon>Ascomycota</taxon>
        <taxon>Pezizomycotina</taxon>
        <taxon>Orbiliomycetes</taxon>
        <taxon>Orbiliales</taxon>
        <taxon>Orbiliaceae</taxon>
        <taxon>Orbilia</taxon>
    </lineage>
</organism>
<feature type="compositionally biased region" description="Basic and acidic residues" evidence="2">
    <location>
        <begin position="286"/>
        <end position="299"/>
    </location>
</feature>
<comment type="caution">
    <text evidence="3">The sequence shown here is derived from an EMBL/GenBank/DDBJ whole genome shotgun (WGS) entry which is preliminary data.</text>
</comment>
<feature type="region of interest" description="Disordered" evidence="2">
    <location>
        <begin position="271"/>
        <end position="318"/>
    </location>
</feature>
<proteinExistence type="predicted"/>
<dbReference type="Proteomes" id="UP001365542">
    <property type="component" value="Unassembled WGS sequence"/>
</dbReference>
<feature type="region of interest" description="Disordered" evidence="2">
    <location>
        <begin position="185"/>
        <end position="217"/>
    </location>
</feature>
<sequence>MASSEPHPSDTIDVNGTTRSRTVEEKCPHDKDCTCIMSRYTLAMRSLRIEASKSLARIGKNEPPEKVTFCGLPPSAPKKTPYYLWKVKGDLTEEERSAVTKIMTRATNDRRPSKLHDHDHECVALTGMIERGDLYPRYYFNLVTPQMSRRIENQQGDMHNDDETTDGPTISTQYKPLGRIPVAINENSGKKRAHCRRSEPSGDVTSATSLDRVAPLPQSEDAPRIMSLNADGFHTFDSLPSIPDAHITRTLDTVMITAASPSIEIQPAVTENTVQRSPADNLTDTDISHPDPEVMDHDTQQNNSIDRAHDTTNSPKPEEDHFLVLQSQLAYTEGKTKEKMALLERALYSSKVQRKEMASCLFDSNKALEASKKRVEELETGAQESEKTLHRLNQDLEKATKRKRKFQETFESLRKDLELREQKEEQLRRDNRIQAEDFKLVVLERDGLLQKCNLQADLIRKYETKIAKITEDVLEPI</sequence>
<gene>
    <name evidence="3" type="ORF">TWF694_009615</name>
</gene>
<feature type="compositionally biased region" description="Polar residues" evidence="2">
    <location>
        <begin position="271"/>
        <end position="285"/>
    </location>
</feature>
<evidence type="ECO:0000256" key="2">
    <source>
        <dbReference type="SAM" id="MobiDB-lite"/>
    </source>
</evidence>
<feature type="coiled-coil region" evidence="1">
    <location>
        <begin position="368"/>
        <end position="430"/>
    </location>
</feature>
<evidence type="ECO:0000313" key="3">
    <source>
        <dbReference type="EMBL" id="KAK6539390.1"/>
    </source>
</evidence>
<dbReference type="AlphaFoldDB" id="A0AAV9XBD1"/>
<protein>
    <submittedName>
        <fullName evidence="3">Uncharacterized protein</fullName>
    </submittedName>
</protein>
<keyword evidence="4" id="KW-1185">Reference proteome</keyword>
<name>A0AAV9XBD1_9PEZI</name>
<feature type="compositionally biased region" description="Basic and acidic residues" evidence="2">
    <location>
        <begin position="306"/>
        <end position="318"/>
    </location>
</feature>
<evidence type="ECO:0000256" key="1">
    <source>
        <dbReference type="SAM" id="Coils"/>
    </source>
</evidence>
<dbReference type="EMBL" id="JAVHJO010000006">
    <property type="protein sequence ID" value="KAK6539390.1"/>
    <property type="molecule type" value="Genomic_DNA"/>
</dbReference>
<reference evidence="3 4" key="1">
    <citation type="submission" date="2019-10" db="EMBL/GenBank/DDBJ databases">
        <authorList>
            <person name="Palmer J.M."/>
        </authorList>
    </citation>
    <scope>NUCLEOTIDE SEQUENCE [LARGE SCALE GENOMIC DNA]</scope>
    <source>
        <strain evidence="3 4">TWF694</strain>
    </source>
</reference>
<feature type="region of interest" description="Disordered" evidence="2">
    <location>
        <begin position="1"/>
        <end position="22"/>
    </location>
</feature>
<evidence type="ECO:0000313" key="4">
    <source>
        <dbReference type="Proteomes" id="UP001365542"/>
    </source>
</evidence>
<accession>A0AAV9XBD1</accession>
<keyword evidence="1" id="KW-0175">Coiled coil</keyword>